<sequence>MPPVATGPDPVFGHVAPPDAAESTLTQEVLQLFDEAPEAGGAGGAPEFSRSESAGAAGRGWRYGLIAGAAVVVAVTVGVAGGFFSGGPDPQAGPSGAAERVTVSDPETPETSSTERQRERADRDARPSPTPTETASEQEAEDPEAGASAIPSASPSSESKSPKPSRTSSSPTSDDAPTTLRRGDHGEQVVELQQRLRQLQLYVGPVNGNYSPDVEDAVARFQSARDIPEQSGVYGPQTREAVESETSEP</sequence>
<comment type="caution">
    <text evidence="4">The sequence shown here is derived from an EMBL/GenBank/DDBJ whole genome shotgun (WGS) entry which is preliminary data.</text>
</comment>
<keyword evidence="2" id="KW-1133">Transmembrane helix</keyword>
<proteinExistence type="predicted"/>
<name>A0ABT6SCI9_9ACTN</name>
<accession>A0ABT6SCI9</accession>
<evidence type="ECO:0000256" key="1">
    <source>
        <dbReference type="SAM" id="MobiDB-lite"/>
    </source>
</evidence>
<evidence type="ECO:0000313" key="4">
    <source>
        <dbReference type="EMBL" id="MDI3405367.1"/>
    </source>
</evidence>
<keyword evidence="2" id="KW-0812">Transmembrane</keyword>
<dbReference type="InterPro" id="IPR036366">
    <property type="entry name" value="PGBDSf"/>
</dbReference>
<feature type="compositionally biased region" description="Low complexity" evidence="1">
    <location>
        <begin position="145"/>
        <end position="177"/>
    </location>
</feature>
<dbReference type="InterPro" id="IPR002477">
    <property type="entry name" value="Peptidoglycan-bd-like"/>
</dbReference>
<evidence type="ECO:0000259" key="3">
    <source>
        <dbReference type="Pfam" id="PF01471"/>
    </source>
</evidence>
<dbReference type="SUPFAM" id="SSF47090">
    <property type="entry name" value="PGBD-like"/>
    <property type="match status" value="1"/>
</dbReference>
<dbReference type="InterPro" id="IPR036365">
    <property type="entry name" value="PGBD-like_sf"/>
</dbReference>
<gene>
    <name evidence="4" type="ORF">QIS96_16255</name>
</gene>
<evidence type="ECO:0000313" key="5">
    <source>
        <dbReference type="Proteomes" id="UP001223978"/>
    </source>
</evidence>
<feature type="region of interest" description="Disordered" evidence="1">
    <location>
        <begin position="221"/>
        <end position="249"/>
    </location>
</feature>
<feature type="transmembrane region" description="Helical" evidence="2">
    <location>
        <begin position="63"/>
        <end position="84"/>
    </location>
</feature>
<dbReference type="Gene3D" id="1.10.101.10">
    <property type="entry name" value="PGBD-like superfamily/PGBD"/>
    <property type="match status" value="1"/>
</dbReference>
<reference evidence="4 5" key="1">
    <citation type="submission" date="2023-05" db="EMBL/GenBank/DDBJ databases">
        <title>Draft genome sequence of Streptomyces sp. B-S-A6 isolated from a cave soil in Thailand.</title>
        <authorList>
            <person name="Chamroensaksri N."/>
            <person name="Muangham S."/>
        </authorList>
    </citation>
    <scope>NUCLEOTIDE SEQUENCE [LARGE SCALE GENOMIC DNA]</scope>
    <source>
        <strain evidence="4 5">B-S-A6</strain>
    </source>
</reference>
<dbReference type="Proteomes" id="UP001223978">
    <property type="component" value="Unassembled WGS sequence"/>
</dbReference>
<dbReference type="Pfam" id="PF01471">
    <property type="entry name" value="PG_binding_1"/>
    <property type="match status" value="1"/>
</dbReference>
<feature type="domain" description="Peptidoglycan binding-like" evidence="3">
    <location>
        <begin position="186"/>
        <end position="241"/>
    </location>
</feature>
<dbReference type="RefSeq" id="WP_282543305.1">
    <property type="nucleotide sequence ID" value="NZ_JASCIQ010000015.1"/>
</dbReference>
<keyword evidence="5" id="KW-1185">Reference proteome</keyword>
<dbReference type="EMBL" id="JASCIQ010000015">
    <property type="protein sequence ID" value="MDI3405367.1"/>
    <property type="molecule type" value="Genomic_DNA"/>
</dbReference>
<protein>
    <submittedName>
        <fullName evidence="4">Peptidoglycan-binding domain-containing protein</fullName>
    </submittedName>
</protein>
<feature type="region of interest" description="Disordered" evidence="1">
    <location>
        <begin position="87"/>
        <end position="190"/>
    </location>
</feature>
<evidence type="ECO:0000256" key="2">
    <source>
        <dbReference type="SAM" id="Phobius"/>
    </source>
</evidence>
<keyword evidence="2" id="KW-0472">Membrane</keyword>
<feature type="compositionally biased region" description="Basic and acidic residues" evidence="1">
    <location>
        <begin position="113"/>
        <end position="126"/>
    </location>
</feature>
<organism evidence="4 5">
    <name type="scientific">Streptomyces cavernicola</name>
    <dbReference type="NCBI Taxonomy" id="3043613"/>
    <lineage>
        <taxon>Bacteria</taxon>
        <taxon>Bacillati</taxon>
        <taxon>Actinomycetota</taxon>
        <taxon>Actinomycetes</taxon>
        <taxon>Kitasatosporales</taxon>
        <taxon>Streptomycetaceae</taxon>
        <taxon>Streptomyces</taxon>
    </lineage>
</organism>